<dbReference type="Gene3D" id="2.60.120.620">
    <property type="entry name" value="q2cbj1_9rhob like domain"/>
    <property type="match status" value="1"/>
</dbReference>
<dbReference type="Proteomes" id="UP001056386">
    <property type="component" value="Chromosome 1"/>
</dbReference>
<dbReference type="EMBL" id="CP099587">
    <property type="protein sequence ID" value="USS47500.1"/>
    <property type="molecule type" value="Genomic_DNA"/>
</dbReference>
<dbReference type="RefSeq" id="WP_015875930.1">
    <property type="nucleotide sequence ID" value="NZ_CP021074.1"/>
</dbReference>
<proteinExistence type="predicted"/>
<evidence type="ECO:0000313" key="4">
    <source>
        <dbReference type="Proteomes" id="UP001056386"/>
    </source>
</evidence>
<evidence type="ECO:0000313" key="1">
    <source>
        <dbReference type="EMBL" id="QPQ93332.1"/>
    </source>
</evidence>
<dbReference type="EMBL" id="CP065601">
    <property type="protein sequence ID" value="QPQ93332.1"/>
    <property type="molecule type" value="Genomic_DNA"/>
</dbReference>
<gene>
    <name evidence="1" type="ORF">I6H06_13800</name>
    <name evidence="2" type="ORF">NFI99_21975</name>
</gene>
<dbReference type="SUPFAM" id="SSF51197">
    <property type="entry name" value="Clavaminate synthase-like"/>
    <property type="match status" value="1"/>
</dbReference>
<dbReference type="GeneID" id="45699094"/>
<evidence type="ECO:0000313" key="2">
    <source>
        <dbReference type="EMBL" id="USS47500.1"/>
    </source>
</evidence>
<dbReference type="AlphaFoldDB" id="A0AAP9Y4U4"/>
<protein>
    <recommendedName>
        <fullName evidence="5">Phytanoyl-CoA dioxygenase</fullName>
    </recommendedName>
</protein>
<organism evidence="1 3">
    <name type="scientific">Burkholderia glumae</name>
    <name type="common">Pseudomonas glumae</name>
    <dbReference type="NCBI Taxonomy" id="337"/>
    <lineage>
        <taxon>Bacteria</taxon>
        <taxon>Pseudomonadati</taxon>
        <taxon>Pseudomonadota</taxon>
        <taxon>Betaproteobacteria</taxon>
        <taxon>Burkholderiales</taxon>
        <taxon>Burkholderiaceae</taxon>
        <taxon>Burkholderia</taxon>
    </lineage>
</organism>
<keyword evidence="4" id="KW-1185">Reference proteome</keyword>
<evidence type="ECO:0000313" key="3">
    <source>
        <dbReference type="Proteomes" id="UP000594892"/>
    </source>
</evidence>
<reference evidence="1 3" key="1">
    <citation type="submission" date="2020-12" db="EMBL/GenBank/DDBJ databases">
        <title>FDA dAtabase for Regulatory Grade micrObial Sequences (FDA-ARGOS): Supporting development and validation of Infectious Disease Dx tests.</title>
        <authorList>
            <person name="Minogue T."/>
            <person name="Wolcott M."/>
            <person name="Wasieloski L."/>
            <person name="Aguilar W."/>
            <person name="Moore D."/>
            <person name="Jaissle J."/>
            <person name="Tallon L."/>
            <person name="Sadzewicz L."/>
            <person name="Zhao X."/>
            <person name="Boylan J."/>
            <person name="Ott S."/>
            <person name="Bowen H."/>
            <person name="Vavikolanu K."/>
            <person name="Mehta A."/>
            <person name="Aluvathingal J."/>
            <person name="Nadendla S."/>
            <person name="Yan Y."/>
            <person name="Sichtig H."/>
        </authorList>
    </citation>
    <scope>NUCLEOTIDE SEQUENCE [LARGE SCALE GENOMIC DNA]</scope>
    <source>
        <strain evidence="1 3">FDAARGOS_949</strain>
    </source>
</reference>
<reference evidence="2" key="2">
    <citation type="submission" date="2022-06" db="EMBL/GenBank/DDBJ databases">
        <title>Draft genome sequence of Burkholderia glumae strain GR20004 isolated from rice panicle showing bacterial panicle blight.</title>
        <authorList>
            <person name="Choi S.Y."/>
            <person name="Lee Y.H."/>
        </authorList>
    </citation>
    <scope>NUCLEOTIDE SEQUENCE</scope>
    <source>
        <strain evidence="2">GR20004</strain>
    </source>
</reference>
<name>A0AAP9Y4U4_BURGL</name>
<dbReference type="Proteomes" id="UP000594892">
    <property type="component" value="Chromosome 2"/>
</dbReference>
<evidence type="ECO:0008006" key="5">
    <source>
        <dbReference type="Google" id="ProtNLM"/>
    </source>
</evidence>
<accession>A0AAP9Y4U4</accession>
<sequence length="294" mass="33035">MSSLLHPFDLTEEHVNQMRTEGALVLRQLFTPTALSALDEAASNLTVPPDQERRRRFRRLAYGDGAPAAIVQTLCQTSNFSSLLGRLIGKEQVITNLVSFELAPGMNGEPWHFGRRSFCFIGPEVPAYTLWIPLTNIREREEGGGLAWVPENVFSAYSRVQQWSFLFRMLGEGEPDLALARALAKQFGTDGDPWVGPFDLLVLEARKLEQDFAPGDALIFSRNVWHRTSPLLSPTLANRKAVVMRFVDGRAKLDKKIISGFSRTLRPKVDNFLSFLLDSDDSLPIGEQEFSLHF</sequence>